<name>A0A512BAI1_9BACT</name>
<evidence type="ECO:0000256" key="9">
    <source>
        <dbReference type="SAM" id="Phobius"/>
    </source>
</evidence>
<feature type="domain" description="Sulfatase N-terminal" evidence="10">
    <location>
        <begin position="263"/>
        <end position="533"/>
    </location>
</feature>
<dbReference type="InterPro" id="IPR050448">
    <property type="entry name" value="OpgB/LTA_synthase_biosynth"/>
</dbReference>
<dbReference type="InterPro" id="IPR000917">
    <property type="entry name" value="Sulfatase_N"/>
</dbReference>
<dbReference type="AlphaFoldDB" id="A0A512BAI1"/>
<dbReference type="PANTHER" id="PTHR47371:SF3">
    <property type="entry name" value="PHOSPHOGLYCEROL TRANSFERASE I"/>
    <property type="match status" value="1"/>
</dbReference>
<dbReference type="SUPFAM" id="SSF53649">
    <property type="entry name" value="Alkaline phosphatase-like"/>
    <property type="match status" value="1"/>
</dbReference>
<keyword evidence="5 9" id="KW-0472">Membrane</keyword>
<dbReference type="EMBL" id="BJYT01000004">
    <property type="protein sequence ID" value="GEO08971.1"/>
    <property type="molecule type" value="Genomic_DNA"/>
</dbReference>
<comment type="subcellular location">
    <subcellularLocation>
        <location evidence="1">Cell membrane</location>
        <topology evidence="1">Multi-pass membrane protein</topology>
    </subcellularLocation>
</comment>
<evidence type="ECO:0000256" key="3">
    <source>
        <dbReference type="ARBA" id="ARBA00022692"/>
    </source>
</evidence>
<dbReference type="PANTHER" id="PTHR47371">
    <property type="entry name" value="LIPOTEICHOIC ACID SYNTHASE"/>
    <property type="match status" value="1"/>
</dbReference>
<reference evidence="11 12" key="1">
    <citation type="submission" date="2019-07" db="EMBL/GenBank/DDBJ databases">
        <title>Whole genome shotgun sequence of Segetibacter aerophilus NBRC 106135.</title>
        <authorList>
            <person name="Hosoyama A."/>
            <person name="Uohara A."/>
            <person name="Ohji S."/>
            <person name="Ichikawa N."/>
        </authorList>
    </citation>
    <scope>NUCLEOTIDE SEQUENCE [LARGE SCALE GENOMIC DNA]</scope>
    <source>
        <strain evidence="11 12">NBRC 106135</strain>
    </source>
</reference>
<keyword evidence="4 9" id="KW-1133">Transmembrane helix</keyword>
<proteinExistence type="predicted"/>
<evidence type="ECO:0000256" key="4">
    <source>
        <dbReference type="ARBA" id="ARBA00022989"/>
    </source>
</evidence>
<feature type="binding site" evidence="8">
    <location>
        <position position="482"/>
    </location>
    <ligand>
        <name>Mn(2+)</name>
        <dbReference type="ChEBI" id="CHEBI:29035"/>
    </ligand>
</feature>
<evidence type="ECO:0000256" key="7">
    <source>
        <dbReference type="PIRSR" id="PIRSR005091-2"/>
    </source>
</evidence>
<organism evidence="11 12">
    <name type="scientific">Segetibacter aerophilus</name>
    <dbReference type="NCBI Taxonomy" id="670293"/>
    <lineage>
        <taxon>Bacteria</taxon>
        <taxon>Pseudomonadati</taxon>
        <taxon>Bacteroidota</taxon>
        <taxon>Chitinophagia</taxon>
        <taxon>Chitinophagales</taxon>
        <taxon>Chitinophagaceae</taxon>
        <taxon>Segetibacter</taxon>
    </lineage>
</organism>
<feature type="binding site" evidence="7">
    <location>
        <position position="428"/>
    </location>
    <ligand>
        <name>substrate</name>
    </ligand>
</feature>
<protein>
    <submittedName>
        <fullName evidence="11">Sulfatase</fullName>
    </submittedName>
</protein>
<dbReference type="CDD" id="cd16015">
    <property type="entry name" value="LTA_synthase"/>
    <property type="match status" value="1"/>
</dbReference>
<feature type="transmembrane region" description="Helical" evidence="9">
    <location>
        <begin position="71"/>
        <end position="95"/>
    </location>
</feature>
<evidence type="ECO:0000256" key="8">
    <source>
        <dbReference type="PIRSR" id="PIRSR005091-3"/>
    </source>
</evidence>
<evidence type="ECO:0000256" key="6">
    <source>
        <dbReference type="PIRSR" id="PIRSR005091-1"/>
    </source>
</evidence>
<comment type="caution">
    <text evidence="11">The sequence shown here is derived from an EMBL/GenBank/DDBJ whole genome shotgun (WGS) entry which is preliminary data.</text>
</comment>
<dbReference type="InterPro" id="IPR012160">
    <property type="entry name" value="LtaS-like"/>
</dbReference>
<sequence>MSDRIYDRKWKWFAIGGYILVIGIFLFTNLVPADFNADLKKGVAAYIVLRFLIFIFLLFKDSSFRKKWRTGVLYFDFFLVIFLLLFNAISEWFFWDEFSVRYNFIAVDYLVYTNEVLGNIKESYPIPAIVAVILIVTTAIFLLIRPVIKKSVYAPSTFFSRTVIAVVLILITLLNYVGVKEEWRNFSKNEYANELAGNGIFQFGNAFWHNELDFFKFYKTLPDEEAFKIVRQDLLNKNSTFTTNDVFNIERQITYEQPELKHNVVLISVESLSGDFMKALGGEKNITPYLDSLVSKSIFFKSLYASGTRTVRGLESLSLGLPPSSGQSIVKRPNNENLFSLGTVFKSKGYITQYIYGGYSYFDNMKQFFSNNDYDVIDRDALKPEEVHYQNIWGVADEDLFTLAGRTLDRNHATGKPFFSQIMTVSNHRPFTYPEGRIDISPDNHVREGAVKYTDYAINRFLKESLAKPWFNNTIFVIVADHCAGSAGSVELPVTGYHIPMLMYAPAIIKQPMVVDRLVAQIDIPPTILGMLNFSYKSKFLGQDIFNLREGKEKAFISTYQGLGFIENERLVIQSPVRKIKQFKPNFATGSATEERVTDSLAKKAIAYYQVSSWLFKNKRYNRN</sequence>
<evidence type="ECO:0000256" key="1">
    <source>
        <dbReference type="ARBA" id="ARBA00004651"/>
    </source>
</evidence>
<feature type="binding site" evidence="8">
    <location>
        <position position="481"/>
    </location>
    <ligand>
        <name>Mn(2+)</name>
        <dbReference type="ChEBI" id="CHEBI:29035"/>
    </ligand>
</feature>
<feature type="active site" evidence="6">
    <location>
        <position position="310"/>
    </location>
</feature>
<feature type="transmembrane region" description="Helical" evidence="9">
    <location>
        <begin position="12"/>
        <end position="31"/>
    </location>
</feature>
<keyword evidence="7" id="KW-0479">Metal-binding</keyword>
<evidence type="ECO:0000256" key="5">
    <source>
        <dbReference type="ARBA" id="ARBA00023136"/>
    </source>
</evidence>
<feature type="binding site" evidence="8">
    <location>
        <position position="270"/>
    </location>
    <ligand>
        <name>Mn(2+)</name>
        <dbReference type="ChEBI" id="CHEBI:29035"/>
    </ligand>
</feature>
<feature type="transmembrane region" description="Helical" evidence="9">
    <location>
        <begin position="124"/>
        <end position="146"/>
    </location>
</feature>
<dbReference type="Gene3D" id="3.30.1120.80">
    <property type="match status" value="1"/>
</dbReference>
<feature type="transmembrane region" description="Helical" evidence="9">
    <location>
        <begin position="158"/>
        <end position="179"/>
    </location>
</feature>
<gene>
    <name evidence="11" type="ORF">SAE01_14670</name>
</gene>
<evidence type="ECO:0000313" key="12">
    <source>
        <dbReference type="Proteomes" id="UP000321513"/>
    </source>
</evidence>
<evidence type="ECO:0000259" key="10">
    <source>
        <dbReference type="Pfam" id="PF00884"/>
    </source>
</evidence>
<dbReference type="Pfam" id="PF00884">
    <property type="entry name" value="Sulfatase"/>
    <property type="match status" value="1"/>
</dbReference>
<dbReference type="Gene3D" id="3.40.720.10">
    <property type="entry name" value="Alkaline Phosphatase, subunit A"/>
    <property type="match status" value="1"/>
</dbReference>
<keyword evidence="12" id="KW-1185">Reference proteome</keyword>
<dbReference type="GO" id="GO:0046872">
    <property type="term" value="F:metal ion binding"/>
    <property type="evidence" value="ECO:0007669"/>
    <property type="project" value="UniProtKB-KW"/>
</dbReference>
<evidence type="ECO:0000256" key="2">
    <source>
        <dbReference type="ARBA" id="ARBA00022475"/>
    </source>
</evidence>
<keyword evidence="3 9" id="KW-0812">Transmembrane</keyword>
<feature type="binding site" evidence="8">
    <location>
        <position position="310"/>
    </location>
    <ligand>
        <name>Mn(2+)</name>
        <dbReference type="ChEBI" id="CHEBI:29035"/>
    </ligand>
</feature>
<dbReference type="Proteomes" id="UP000321513">
    <property type="component" value="Unassembled WGS sequence"/>
</dbReference>
<dbReference type="PIRSF" id="PIRSF005091">
    <property type="entry name" value="Mmb_sulf_HI1246"/>
    <property type="match status" value="1"/>
</dbReference>
<evidence type="ECO:0000313" key="11">
    <source>
        <dbReference type="EMBL" id="GEO08971.1"/>
    </source>
</evidence>
<keyword evidence="2" id="KW-1003">Cell membrane</keyword>
<dbReference type="InterPro" id="IPR017850">
    <property type="entry name" value="Alkaline_phosphatase_core_sf"/>
</dbReference>
<accession>A0A512BAI1</accession>
<feature type="transmembrane region" description="Helical" evidence="9">
    <location>
        <begin position="43"/>
        <end position="59"/>
    </location>
</feature>
<dbReference type="GO" id="GO:0005886">
    <property type="term" value="C:plasma membrane"/>
    <property type="evidence" value="ECO:0007669"/>
    <property type="project" value="UniProtKB-SubCell"/>
</dbReference>
<keyword evidence="7" id="KW-0464">Manganese</keyword>